<proteinExistence type="predicted"/>
<comment type="caution">
    <text evidence="1">The sequence shown here is derived from an EMBL/GenBank/DDBJ whole genome shotgun (WGS) entry which is preliminary data.</text>
</comment>
<dbReference type="InterPro" id="IPR027417">
    <property type="entry name" value="P-loop_NTPase"/>
</dbReference>
<gene>
    <name evidence="1" type="ORF">EDD71_13210</name>
</gene>
<evidence type="ECO:0000313" key="1">
    <source>
        <dbReference type="EMBL" id="TDT50289.1"/>
    </source>
</evidence>
<dbReference type="OrthoDB" id="5429664at2"/>
<dbReference type="EMBL" id="SOAZ01000032">
    <property type="protein sequence ID" value="TDT50289.1"/>
    <property type="molecule type" value="Genomic_DNA"/>
</dbReference>
<dbReference type="SUPFAM" id="SSF52540">
    <property type="entry name" value="P-loop containing nucleoside triphosphate hydrolases"/>
    <property type="match status" value="1"/>
</dbReference>
<dbReference type="RefSeq" id="WP_133629275.1">
    <property type="nucleotide sequence ID" value="NZ_SOAZ01000032.1"/>
</dbReference>
<name>A0A4R7K8K8_9CLOT</name>
<dbReference type="Gene3D" id="3.40.50.300">
    <property type="entry name" value="P-loop containing nucleotide triphosphate hydrolases"/>
    <property type="match status" value="1"/>
</dbReference>
<protein>
    <submittedName>
        <fullName evidence="1">Putative alkaline shock family protein YloU</fullName>
    </submittedName>
</protein>
<reference evidence="1 2" key="1">
    <citation type="submission" date="2019-03" db="EMBL/GenBank/DDBJ databases">
        <title>Genomic Encyclopedia of Type Strains, Phase IV (KMG-IV): sequencing the most valuable type-strain genomes for metagenomic binning, comparative biology and taxonomic classification.</title>
        <authorList>
            <person name="Goeker M."/>
        </authorList>
    </citation>
    <scope>NUCLEOTIDE SEQUENCE [LARGE SCALE GENOMIC DNA]</scope>
    <source>
        <strain evidence="1 2">DSM 24455</strain>
    </source>
</reference>
<keyword evidence="2" id="KW-1185">Reference proteome</keyword>
<dbReference type="Proteomes" id="UP000295325">
    <property type="component" value="Unassembled WGS sequence"/>
</dbReference>
<accession>A0A4R7K8K8</accession>
<sequence>MEVYALVGRSGTGKSYRAQHLAGLYNIEYILDDGLLIKGNKVITGISAKRENTRIAAVRRAIFAEKEHREMVLKAIKEYNPDRILILGTSEHMIQSIMKSLEIGDKYKLIRIEDISSPQEIEEAVRTRRQKGKHVIPVPTFEIRKDFSGYLLYSIRQLIRGSENDERAYEKTVVRPTFSYFGKYDITPSALRSIVTFSAREVENVDRVLGVDIENVKSGIKITATVSLSLREPLYLIANRVAERIKDNLEYMTSINILEVNIIIKHIKMD</sequence>
<dbReference type="AlphaFoldDB" id="A0A4R7K8K8"/>
<organism evidence="1 2">
    <name type="scientific">Fonticella tunisiensis</name>
    <dbReference type="NCBI Taxonomy" id="1096341"/>
    <lineage>
        <taxon>Bacteria</taxon>
        <taxon>Bacillati</taxon>
        <taxon>Bacillota</taxon>
        <taxon>Clostridia</taxon>
        <taxon>Eubacteriales</taxon>
        <taxon>Clostridiaceae</taxon>
        <taxon>Fonticella</taxon>
    </lineage>
</organism>
<evidence type="ECO:0000313" key="2">
    <source>
        <dbReference type="Proteomes" id="UP000295325"/>
    </source>
</evidence>